<keyword evidence="2" id="KW-1185">Reference proteome</keyword>
<organism evidence="1 2">
    <name type="scientific">Bauhinia variegata</name>
    <name type="common">Purple orchid tree</name>
    <name type="synonym">Phanera variegata</name>
    <dbReference type="NCBI Taxonomy" id="167791"/>
    <lineage>
        <taxon>Eukaryota</taxon>
        <taxon>Viridiplantae</taxon>
        <taxon>Streptophyta</taxon>
        <taxon>Embryophyta</taxon>
        <taxon>Tracheophyta</taxon>
        <taxon>Spermatophyta</taxon>
        <taxon>Magnoliopsida</taxon>
        <taxon>eudicotyledons</taxon>
        <taxon>Gunneridae</taxon>
        <taxon>Pentapetalae</taxon>
        <taxon>rosids</taxon>
        <taxon>fabids</taxon>
        <taxon>Fabales</taxon>
        <taxon>Fabaceae</taxon>
        <taxon>Cercidoideae</taxon>
        <taxon>Cercideae</taxon>
        <taxon>Bauhiniinae</taxon>
        <taxon>Bauhinia</taxon>
    </lineage>
</organism>
<proteinExistence type="predicted"/>
<reference evidence="1 2" key="1">
    <citation type="journal article" date="2022" name="DNA Res.">
        <title>Chromosomal-level genome assembly of the orchid tree Bauhinia variegata (Leguminosae; Cercidoideae) supports the allotetraploid origin hypothesis of Bauhinia.</title>
        <authorList>
            <person name="Zhong Y."/>
            <person name="Chen Y."/>
            <person name="Zheng D."/>
            <person name="Pang J."/>
            <person name="Liu Y."/>
            <person name="Luo S."/>
            <person name="Meng S."/>
            <person name="Qian L."/>
            <person name="Wei D."/>
            <person name="Dai S."/>
            <person name="Zhou R."/>
        </authorList>
    </citation>
    <scope>NUCLEOTIDE SEQUENCE [LARGE SCALE GENOMIC DNA]</scope>
    <source>
        <strain evidence="1">BV-YZ2020</strain>
    </source>
</reference>
<name>A0ACB9MHF3_BAUVA</name>
<gene>
    <name evidence="1" type="ORF">L6164_023172</name>
</gene>
<protein>
    <submittedName>
        <fullName evidence="1">Uncharacterized protein</fullName>
    </submittedName>
</protein>
<dbReference type="EMBL" id="CM039434">
    <property type="protein sequence ID" value="KAI4323577.1"/>
    <property type="molecule type" value="Genomic_DNA"/>
</dbReference>
<sequence length="76" mass="8695">MMIHVVFPARPQGGFPKESKIERERDIEGNDRVLSSASKPLFVRFDPRIRRRFLGACTGSATECELRKRSEAYLLA</sequence>
<evidence type="ECO:0000313" key="2">
    <source>
        <dbReference type="Proteomes" id="UP000828941"/>
    </source>
</evidence>
<comment type="caution">
    <text evidence="1">The sequence shown here is derived from an EMBL/GenBank/DDBJ whole genome shotgun (WGS) entry which is preliminary data.</text>
</comment>
<dbReference type="Proteomes" id="UP000828941">
    <property type="component" value="Chromosome 9"/>
</dbReference>
<accession>A0ACB9MHF3</accession>
<evidence type="ECO:0000313" key="1">
    <source>
        <dbReference type="EMBL" id="KAI4323577.1"/>
    </source>
</evidence>